<dbReference type="GO" id="GO:0050118">
    <property type="term" value="F:N-acetyldiaminopimelate deacetylase activity"/>
    <property type="evidence" value="ECO:0007669"/>
    <property type="project" value="UniProtKB-ARBA"/>
</dbReference>
<evidence type="ECO:0000256" key="1">
    <source>
        <dbReference type="ARBA" id="ARBA00022801"/>
    </source>
</evidence>
<dbReference type="CDD" id="cd08021">
    <property type="entry name" value="M20_Acy1_YhaA-like"/>
    <property type="match status" value="1"/>
</dbReference>
<dbReference type="FunFam" id="3.30.70.360:FF:000001">
    <property type="entry name" value="N-acetyldiaminopimelate deacetylase"/>
    <property type="match status" value="1"/>
</dbReference>
<organism evidence="4 5">
    <name type="scientific">Paenibacillus urinalis</name>
    <dbReference type="NCBI Taxonomy" id="521520"/>
    <lineage>
        <taxon>Bacteria</taxon>
        <taxon>Bacillati</taxon>
        <taxon>Bacillota</taxon>
        <taxon>Bacilli</taxon>
        <taxon>Bacillales</taxon>
        <taxon>Paenibacillaceae</taxon>
        <taxon>Paenibacillus</taxon>
    </lineage>
</organism>
<dbReference type="InterPro" id="IPR002933">
    <property type="entry name" value="Peptidase_M20"/>
</dbReference>
<dbReference type="NCBIfam" id="TIGR01891">
    <property type="entry name" value="amidohydrolases"/>
    <property type="match status" value="1"/>
</dbReference>
<dbReference type="Gene3D" id="3.40.630.10">
    <property type="entry name" value="Zn peptidases"/>
    <property type="match status" value="1"/>
</dbReference>
<dbReference type="PIRSF" id="PIRSF005962">
    <property type="entry name" value="Pept_M20D_amidohydro"/>
    <property type="match status" value="1"/>
</dbReference>
<dbReference type="SUPFAM" id="SSF53187">
    <property type="entry name" value="Zn-dependent exopeptidases"/>
    <property type="match status" value="1"/>
</dbReference>
<dbReference type="SUPFAM" id="SSF55031">
    <property type="entry name" value="Bacterial exopeptidase dimerisation domain"/>
    <property type="match status" value="1"/>
</dbReference>
<dbReference type="RefSeq" id="WP_274359193.1">
    <property type="nucleotide sequence ID" value="NZ_CP118101.1"/>
</dbReference>
<evidence type="ECO:0000256" key="2">
    <source>
        <dbReference type="PIRSR" id="PIRSR005962-1"/>
    </source>
</evidence>
<feature type="binding site" evidence="2">
    <location>
        <position position="170"/>
    </location>
    <ligand>
        <name>Mn(2+)</name>
        <dbReference type="ChEBI" id="CHEBI:29035"/>
        <label>2</label>
    </ligand>
</feature>
<feature type="binding site" evidence="2">
    <location>
        <position position="109"/>
    </location>
    <ligand>
        <name>Mn(2+)</name>
        <dbReference type="ChEBI" id="CHEBI:29035"/>
        <label>2</label>
    </ligand>
</feature>
<accession>A0AAX3N1K9</accession>
<keyword evidence="1" id="KW-0378">Hydrolase</keyword>
<protein>
    <submittedName>
        <fullName evidence="4">M20 family metallopeptidase</fullName>
    </submittedName>
</protein>
<comment type="cofactor">
    <cofactor evidence="2">
        <name>Mn(2+)</name>
        <dbReference type="ChEBI" id="CHEBI:29035"/>
    </cofactor>
    <text evidence="2">The Mn(2+) ion enhances activity.</text>
</comment>
<evidence type="ECO:0000313" key="5">
    <source>
        <dbReference type="Proteomes" id="UP001220962"/>
    </source>
</evidence>
<feature type="domain" description="Peptidase M20 dimerisation" evidence="3">
    <location>
        <begin position="193"/>
        <end position="284"/>
    </location>
</feature>
<evidence type="ECO:0000259" key="3">
    <source>
        <dbReference type="Pfam" id="PF07687"/>
    </source>
</evidence>
<reference evidence="4" key="1">
    <citation type="submission" date="2023-02" db="EMBL/GenBank/DDBJ databases">
        <title>Pathogen: clinical or host-associated sample.</title>
        <authorList>
            <person name="Hergert J."/>
            <person name="Casey R."/>
            <person name="Wagner J."/>
            <person name="Young E.L."/>
            <person name="Oakeson K.F."/>
        </authorList>
    </citation>
    <scope>NUCLEOTIDE SEQUENCE</scope>
    <source>
        <strain evidence="4">2022CK-00830</strain>
    </source>
</reference>
<dbReference type="GO" id="GO:0046872">
    <property type="term" value="F:metal ion binding"/>
    <property type="evidence" value="ECO:0007669"/>
    <property type="project" value="UniProtKB-KW"/>
</dbReference>
<feature type="binding site" evidence="2">
    <location>
        <position position="369"/>
    </location>
    <ligand>
        <name>Mn(2+)</name>
        <dbReference type="ChEBI" id="CHEBI:29035"/>
        <label>2</label>
    </ligand>
</feature>
<gene>
    <name evidence="4" type="ORF">PUW23_24450</name>
</gene>
<feature type="binding site" evidence="2">
    <location>
        <position position="145"/>
    </location>
    <ligand>
        <name>Mn(2+)</name>
        <dbReference type="ChEBI" id="CHEBI:29035"/>
        <label>2</label>
    </ligand>
</feature>
<dbReference type="GO" id="GO:0019877">
    <property type="term" value="P:diaminopimelate biosynthetic process"/>
    <property type="evidence" value="ECO:0007669"/>
    <property type="project" value="UniProtKB-ARBA"/>
</dbReference>
<dbReference type="Proteomes" id="UP001220962">
    <property type="component" value="Chromosome"/>
</dbReference>
<dbReference type="InterPro" id="IPR017439">
    <property type="entry name" value="Amidohydrolase"/>
</dbReference>
<dbReference type="Gene3D" id="3.30.70.360">
    <property type="match status" value="1"/>
</dbReference>
<dbReference type="PANTHER" id="PTHR11014">
    <property type="entry name" value="PEPTIDASE M20 FAMILY MEMBER"/>
    <property type="match status" value="1"/>
</dbReference>
<evidence type="ECO:0000313" key="4">
    <source>
        <dbReference type="EMBL" id="WDH82559.1"/>
    </source>
</evidence>
<dbReference type="InterPro" id="IPR011650">
    <property type="entry name" value="Peptidase_M20_dimer"/>
</dbReference>
<proteinExistence type="predicted"/>
<dbReference type="PANTHER" id="PTHR11014:SF63">
    <property type="entry name" value="METALLOPEPTIDASE, PUTATIVE (AFU_ORTHOLOGUE AFUA_6G09600)-RELATED"/>
    <property type="match status" value="1"/>
</dbReference>
<sequence>MSTDAVSHSTSSALSGELKEQIITWRRHLHQHPELSFEEFATSQFIFDTLSQFAGLELSRPTPTSVMARLIGPLPGKVLALRADMDALPITEENDIPFASIHEGVMHACGHDGHTAMLLGVAKILAERKDSLHGEIRFLFQHAEELLPGGAQEMVKAGVMEGVDYVVGSHLDAGLPTGQIGIIYGPAMASPDSFRLTITGKGGHAAYPHMTVDPIAVGAQVVTNLQHIASRNIDPIDHLVVSVTKFISGTAYNVIPGSAELAGTVRSFTPEVRREVPELMHRILRGITEAHNAEYELDYEYGYNPVVNETEVTQVVHTAAEELFGPDRIAMIRPAMGGEDFSAYQQEAPGVFFRVGSRNEEQGIVYPHHHARFNIDDEALAYGVQVFVRTAEKLLKWT</sequence>
<keyword evidence="2" id="KW-0479">Metal-binding</keyword>
<dbReference type="EMBL" id="CP118101">
    <property type="protein sequence ID" value="WDH82559.1"/>
    <property type="molecule type" value="Genomic_DNA"/>
</dbReference>
<dbReference type="Pfam" id="PF07687">
    <property type="entry name" value="M20_dimer"/>
    <property type="match status" value="1"/>
</dbReference>
<dbReference type="Pfam" id="PF01546">
    <property type="entry name" value="Peptidase_M20"/>
    <property type="match status" value="1"/>
</dbReference>
<feature type="binding site" evidence="2">
    <location>
        <position position="111"/>
    </location>
    <ligand>
        <name>Mn(2+)</name>
        <dbReference type="ChEBI" id="CHEBI:29035"/>
        <label>2</label>
    </ligand>
</feature>
<name>A0AAX3N1K9_9BACL</name>
<dbReference type="AlphaFoldDB" id="A0AAX3N1K9"/>
<keyword evidence="2" id="KW-0464">Manganese</keyword>
<dbReference type="InterPro" id="IPR036264">
    <property type="entry name" value="Bact_exopeptidase_dim_dom"/>
</dbReference>